<geneLocation type="plasmid" evidence="1 2">
    <name>unnamed6</name>
</geneLocation>
<proteinExistence type="predicted"/>
<sequence length="523" mass="57202">MHRLVTAADLRLAEHQLGSEAKKRLQAERGLYQQQLSASSQIAQNHNAGLCVSMARDNELARRIAGGLALPFLEGSVNAQTNAQRLDKYLQMIANARRAKGAGITHRDLDRCTELAAQYLCETGWFEGASLKQLAHVGNKLSKHPNQQSCMDAIAWIAGQLAQADDLSGLRGYPSVLLLNAFAKNINSGRCKRAVARLARYLQRDDQARQSLDAKNIGLALNTFSKWFDNPDCQSMAHSLAALLASDSRLRHAMDAQSVANTLNALSKWPDTAVCAEVVGALAGRLADDPRLRNTLNAQEVATALNALSKWPDTAVELLRTALARPANPSGLQVILLSHDTMLEKLFNKHTGSGFWWHQRLEGVPQFGVYPQTGAVNKVKDQTIAMLQAGQVDFAKEGVRQYLEYRLSELISRLRIPVPVDVAFNDNKQLASEFLGAIDAAVKLNQAAGKLVMDAAQISGLNANMMTIVGNFLSHWGTGQTLTFTGASLLGVMQAIDAYCDCFTFEPTPGAPRRFYKTLQQRQ</sequence>
<reference evidence="1 2" key="1">
    <citation type="submission" date="2016-11" db="EMBL/GenBank/DDBJ databases">
        <title>Rhizobium leguminosarum bv. viciae strain Vaf12 isolated from Vavilovia formosa root nodules from Russia, Dagestan.</title>
        <authorList>
            <person name="Kimeklis A."/>
        </authorList>
    </citation>
    <scope>NUCLEOTIDE SEQUENCE [LARGE SCALE GENOMIC DNA]</scope>
    <source>
        <strain evidence="1 2">Vaf-108</strain>
        <plasmid evidence="2">Plasmid unnamed6</plasmid>
    </source>
</reference>
<organism evidence="1 2">
    <name type="scientific">Rhizobium leguminosarum</name>
    <dbReference type="NCBI Taxonomy" id="384"/>
    <lineage>
        <taxon>Bacteria</taxon>
        <taxon>Pseudomonadati</taxon>
        <taxon>Pseudomonadota</taxon>
        <taxon>Alphaproteobacteria</taxon>
        <taxon>Hyphomicrobiales</taxon>
        <taxon>Rhizobiaceae</taxon>
        <taxon>Rhizobium/Agrobacterium group</taxon>
        <taxon>Rhizobium</taxon>
    </lineage>
</organism>
<evidence type="ECO:0000313" key="2">
    <source>
        <dbReference type="Proteomes" id="UP000183050"/>
    </source>
</evidence>
<dbReference type="AlphaFoldDB" id="A0A1L3ZPJ5"/>
<accession>A0A1L3ZPJ5</accession>
<dbReference type="Proteomes" id="UP000183050">
    <property type="component" value="Plasmid unnamed6"/>
</dbReference>
<keyword evidence="1" id="KW-0614">Plasmid</keyword>
<gene>
    <name evidence="1" type="ORF">BMW22_39830</name>
</gene>
<protein>
    <submittedName>
        <fullName evidence="1">Uncharacterized protein</fullName>
    </submittedName>
</protein>
<name>A0A1L3ZPJ5_RHILE</name>
<dbReference type="EMBL" id="CP018234">
    <property type="protein sequence ID" value="API57480.1"/>
    <property type="molecule type" value="Genomic_DNA"/>
</dbReference>
<evidence type="ECO:0000313" key="1">
    <source>
        <dbReference type="EMBL" id="API57480.1"/>
    </source>
</evidence>